<proteinExistence type="predicted"/>
<dbReference type="InterPro" id="IPR008615">
    <property type="entry name" value="FNIP"/>
</dbReference>
<dbReference type="EMBL" id="AJWJ01000596">
    <property type="protein sequence ID" value="KAF2069778.1"/>
    <property type="molecule type" value="Genomic_DNA"/>
</dbReference>
<reference evidence="2" key="1">
    <citation type="submission" date="2020-01" db="EMBL/GenBank/DDBJ databases">
        <title>Development of genomics and gene disruption for Polysphondylium violaceum indicates a role for the polyketide synthase stlB in stalk morphogenesis.</title>
        <authorList>
            <person name="Narita B."/>
            <person name="Kawabe Y."/>
            <person name="Kin K."/>
            <person name="Saito T."/>
            <person name="Gibbs R."/>
            <person name="Kuspa A."/>
            <person name="Muzny D."/>
            <person name="Queller D."/>
            <person name="Richards S."/>
            <person name="Strassman J."/>
            <person name="Sucgang R."/>
            <person name="Worley K."/>
            <person name="Schaap P."/>
        </authorList>
    </citation>
    <scope>NUCLEOTIDE SEQUENCE</scope>
    <source>
        <strain evidence="2">QSvi11</strain>
    </source>
</reference>
<evidence type="ECO:0000313" key="2">
    <source>
        <dbReference type="EMBL" id="KAF2069778.1"/>
    </source>
</evidence>
<evidence type="ECO:0008006" key="4">
    <source>
        <dbReference type="Google" id="ProtNLM"/>
    </source>
</evidence>
<accession>A0A8J4UWS9</accession>
<protein>
    <recommendedName>
        <fullName evidence="4">FNIP repeat-containing protein</fullName>
    </recommendedName>
</protein>
<name>A0A8J4UWS9_9MYCE</name>
<keyword evidence="1" id="KW-0677">Repeat</keyword>
<gene>
    <name evidence="2" type="ORF">CYY_008901</name>
</gene>
<keyword evidence="3" id="KW-1185">Reference proteome</keyword>
<dbReference type="Proteomes" id="UP000695562">
    <property type="component" value="Unassembled WGS sequence"/>
</dbReference>
<dbReference type="SUPFAM" id="SSF52058">
    <property type="entry name" value="L domain-like"/>
    <property type="match status" value="1"/>
</dbReference>
<dbReference type="AlphaFoldDB" id="A0A8J4UWS9"/>
<dbReference type="InterPro" id="IPR051251">
    <property type="entry name" value="STK_FNIP-Repeat"/>
</dbReference>
<sequence>MYVGHFIKEYDFIKNQLFGLARVELVIGTDRYFKILTNFGKQRDLSMVVLVLIRIDQDQLESNRIPNTIQDVTISFLKAIEIGSIPLSVTKLNMNNNFGLLKPGIIPNSVTDLFFDRYFLSIPLNVIPSSVDKLRFGELFNVDLEVGCIPNSVKTLEFGCDYNKFLGVGLLPKSLTCLTFNGDYNCPFRENVLPIGLSTLILNCSFNQYLEPFTLPNTLTKLVFGDSFNRPIEKDVLPTSLSFLKFGKSWNQNLDFLNGTGDSLRYLELGGDFNKPILSSLPSLTHLVFGSNFNQLIKKSILPQSLVHLKFGFQFDQLIMVDSLPNSLQILKFGHSFNQNIKYPLPTNLKTLIFGSKFNSLIYKLNDSLNYLEFGTEYNQTIIPILPSTLEILKFGDNFNQPFKMQLPKQLFRLELGSCFNQHIDKGIIPSSCKVLKLYKSSSHKIHIPESIIDTILKTKKRKAVDDWGIHLYDNSIGSFSLNQYHYEDSDDENQKQIEWEQDIESLNELDEKEMSNQLTYDIHDKYCDEFDY</sequence>
<dbReference type="PANTHER" id="PTHR32134:SF180">
    <property type="entry name" value="FNIP REPEAT-CONTAINING PROTEIN"/>
    <property type="match status" value="1"/>
</dbReference>
<comment type="caution">
    <text evidence="2">The sequence shown here is derived from an EMBL/GenBank/DDBJ whole genome shotgun (WGS) entry which is preliminary data.</text>
</comment>
<dbReference type="Pfam" id="PF05725">
    <property type="entry name" value="FNIP"/>
    <property type="match status" value="7"/>
</dbReference>
<evidence type="ECO:0000313" key="3">
    <source>
        <dbReference type="Proteomes" id="UP000695562"/>
    </source>
</evidence>
<dbReference type="PANTHER" id="PTHR32134">
    <property type="entry name" value="FNIP REPEAT-CONTAINING PROTEIN"/>
    <property type="match status" value="1"/>
</dbReference>
<evidence type="ECO:0000256" key="1">
    <source>
        <dbReference type="ARBA" id="ARBA00022737"/>
    </source>
</evidence>
<dbReference type="OrthoDB" id="18551at2759"/>
<organism evidence="2 3">
    <name type="scientific">Polysphondylium violaceum</name>
    <dbReference type="NCBI Taxonomy" id="133409"/>
    <lineage>
        <taxon>Eukaryota</taxon>
        <taxon>Amoebozoa</taxon>
        <taxon>Evosea</taxon>
        <taxon>Eumycetozoa</taxon>
        <taxon>Dictyostelia</taxon>
        <taxon>Dictyosteliales</taxon>
        <taxon>Dictyosteliaceae</taxon>
        <taxon>Polysphondylium</taxon>
    </lineage>
</organism>